<keyword evidence="3" id="KW-1185">Reference proteome</keyword>
<accession>A0A4P8XYT1</accession>
<dbReference type="AlphaFoldDB" id="A0A4P8XYT1"/>
<keyword evidence="1" id="KW-0732">Signal</keyword>
<organism evidence="2 3">
    <name type="scientific">Ruminococcus bovis</name>
    <dbReference type="NCBI Taxonomy" id="2564099"/>
    <lineage>
        <taxon>Bacteria</taxon>
        <taxon>Bacillati</taxon>
        <taxon>Bacillota</taxon>
        <taxon>Clostridia</taxon>
        <taxon>Eubacteriales</taxon>
        <taxon>Oscillospiraceae</taxon>
        <taxon>Ruminococcus</taxon>
    </lineage>
</organism>
<dbReference type="RefSeq" id="WP_138156106.1">
    <property type="nucleotide sequence ID" value="NZ_CP039381.1"/>
</dbReference>
<protein>
    <submittedName>
        <fullName evidence="2">Uncharacterized protein</fullName>
    </submittedName>
</protein>
<dbReference type="Proteomes" id="UP000301475">
    <property type="component" value="Chromosome"/>
</dbReference>
<evidence type="ECO:0000256" key="1">
    <source>
        <dbReference type="SAM" id="SignalP"/>
    </source>
</evidence>
<evidence type="ECO:0000313" key="2">
    <source>
        <dbReference type="EMBL" id="QCT06008.1"/>
    </source>
</evidence>
<gene>
    <name evidence="2" type="ORF">E5Z56_00890</name>
</gene>
<feature type="signal peptide" evidence="1">
    <location>
        <begin position="1"/>
        <end position="24"/>
    </location>
</feature>
<name>A0A4P8XYT1_9FIRM</name>
<evidence type="ECO:0000313" key="3">
    <source>
        <dbReference type="Proteomes" id="UP000301475"/>
    </source>
</evidence>
<proteinExistence type="predicted"/>
<reference evidence="2 3" key="1">
    <citation type="submission" date="2019-04" db="EMBL/GenBank/DDBJ databases">
        <authorList>
            <person name="Embree M."/>
            <person name="Gaffney J.R."/>
        </authorList>
    </citation>
    <scope>NUCLEOTIDE SEQUENCE [LARGE SCALE GENOMIC DNA]</scope>
    <source>
        <strain evidence="2 3">JE7A12</strain>
    </source>
</reference>
<dbReference type="KEGG" id="ruj:E5Z56_00890"/>
<dbReference type="EMBL" id="CP039381">
    <property type="protein sequence ID" value="QCT06008.1"/>
    <property type="molecule type" value="Genomic_DNA"/>
</dbReference>
<sequence>MLSKVILTLLAVMCFVFFPTSSNDTVVDSDYMNISYNNHTYTLMDNCIGMPDDAECITANVEGQSFIDKLDPLTYDEVYVSDSSSKYIWLKTTTDCTDNPKFEEVSKTNTILSYRIND</sequence>
<feature type="chain" id="PRO_5038502634" evidence="1">
    <location>
        <begin position="25"/>
        <end position="118"/>
    </location>
</feature>